<evidence type="ECO:0000313" key="11">
    <source>
        <dbReference type="EMBL" id="VFK35024.1"/>
    </source>
</evidence>
<keyword evidence="5 8" id="KW-1133">Transmembrane helix</keyword>
<comment type="subcellular location">
    <subcellularLocation>
        <location evidence="1">Cell membrane</location>
    </subcellularLocation>
</comment>
<keyword evidence="7 8" id="KW-0472">Membrane</keyword>
<evidence type="ECO:0000313" key="10">
    <source>
        <dbReference type="EMBL" id="VFK32000.1"/>
    </source>
</evidence>
<feature type="transmembrane region" description="Helical" evidence="8">
    <location>
        <begin position="150"/>
        <end position="174"/>
    </location>
</feature>
<dbReference type="GO" id="GO:0005886">
    <property type="term" value="C:plasma membrane"/>
    <property type="evidence" value="ECO:0007669"/>
    <property type="project" value="UniProtKB-SubCell"/>
</dbReference>
<reference evidence="12" key="1">
    <citation type="submission" date="2019-02" db="EMBL/GenBank/DDBJ databases">
        <authorList>
            <person name="Gruber-Vodicka R. H."/>
            <person name="Seah K. B. B."/>
        </authorList>
    </citation>
    <scope>NUCLEOTIDE SEQUENCE</scope>
    <source>
        <strain evidence="10">BECK_BZ197</strain>
        <strain evidence="12">BECK_BZ198</strain>
        <strain evidence="11">BECK_BZ199</strain>
    </source>
</reference>
<dbReference type="EMBL" id="CAADFQ010000096">
    <property type="protein sequence ID" value="VFK35024.1"/>
    <property type="molecule type" value="Genomic_DNA"/>
</dbReference>
<dbReference type="EMBL" id="CAADFO010000100">
    <property type="protein sequence ID" value="VFK32000.1"/>
    <property type="molecule type" value="Genomic_DNA"/>
</dbReference>
<sequence length="184" mass="20663">MDTETRQFLENTLDRTIDMVKYAEAKHAILMGFAGASIFGFSKLFLPGIDTVNILYIYYFAFVAFSGLAIVISLFSFVPVFGNTINENRNNQDHSVNPVYFGDAARCVPGSYMKVLEDALKNGAKPSANYLIAEEIVMNSKIAMRKFRMFNLALMCFLSAILTPVISLILWGVVRTRTRRVVGY</sequence>
<evidence type="ECO:0000313" key="12">
    <source>
        <dbReference type="EMBL" id="VFK77117.1"/>
    </source>
</evidence>
<dbReference type="Pfam" id="PF18967">
    <property type="entry name" value="PycTM"/>
    <property type="match status" value="1"/>
</dbReference>
<evidence type="ECO:0000259" key="9">
    <source>
        <dbReference type="Pfam" id="PF18967"/>
    </source>
</evidence>
<evidence type="ECO:0000256" key="5">
    <source>
        <dbReference type="ARBA" id="ARBA00022989"/>
    </source>
</evidence>
<keyword evidence="6" id="KW-0051">Antiviral defense</keyword>
<organism evidence="12">
    <name type="scientific">Candidatus Kentrum sp. MB</name>
    <dbReference type="NCBI Taxonomy" id="2138164"/>
    <lineage>
        <taxon>Bacteria</taxon>
        <taxon>Pseudomonadati</taxon>
        <taxon>Pseudomonadota</taxon>
        <taxon>Gammaproteobacteria</taxon>
        <taxon>Candidatus Kentrum</taxon>
    </lineage>
</organism>
<evidence type="ECO:0000256" key="1">
    <source>
        <dbReference type="ARBA" id="ARBA00004236"/>
    </source>
</evidence>
<gene>
    <name evidence="10" type="ORF">BECKMB1821G_GA0114241_11002</name>
    <name evidence="12" type="ORF">BECKMB1821H_GA0114242_11012</name>
    <name evidence="11" type="ORF">BECKMB1821I_GA0114274_10962</name>
</gene>
<accession>A0A451BFU0</accession>
<feature type="transmembrane region" description="Helical" evidence="8">
    <location>
        <begin position="28"/>
        <end position="49"/>
    </location>
</feature>
<evidence type="ECO:0000256" key="3">
    <source>
        <dbReference type="ARBA" id="ARBA00022692"/>
    </source>
</evidence>
<dbReference type="AlphaFoldDB" id="A0A451BFU0"/>
<proteinExistence type="predicted"/>
<evidence type="ECO:0000256" key="7">
    <source>
        <dbReference type="ARBA" id="ARBA00023136"/>
    </source>
</evidence>
<keyword evidence="3 8" id="KW-0812">Transmembrane</keyword>
<dbReference type="InterPro" id="IPR043760">
    <property type="entry name" value="PycTM_dom"/>
</dbReference>
<evidence type="ECO:0000256" key="4">
    <source>
        <dbReference type="ARBA" id="ARBA00022741"/>
    </source>
</evidence>
<evidence type="ECO:0000256" key="2">
    <source>
        <dbReference type="ARBA" id="ARBA00022475"/>
    </source>
</evidence>
<feature type="transmembrane region" description="Helical" evidence="8">
    <location>
        <begin position="55"/>
        <end position="81"/>
    </location>
</feature>
<dbReference type="GO" id="GO:0051607">
    <property type="term" value="P:defense response to virus"/>
    <property type="evidence" value="ECO:0007669"/>
    <property type="project" value="UniProtKB-KW"/>
</dbReference>
<dbReference type="EMBL" id="CAADGH010000101">
    <property type="protein sequence ID" value="VFK77117.1"/>
    <property type="molecule type" value="Genomic_DNA"/>
</dbReference>
<evidence type="ECO:0000256" key="8">
    <source>
        <dbReference type="SAM" id="Phobius"/>
    </source>
</evidence>
<keyword evidence="4" id="KW-0547">Nucleotide-binding</keyword>
<protein>
    <recommendedName>
        <fullName evidence="9">Pycsar effector protein domain-containing protein</fullName>
    </recommendedName>
</protein>
<dbReference type="GO" id="GO:0000166">
    <property type="term" value="F:nucleotide binding"/>
    <property type="evidence" value="ECO:0007669"/>
    <property type="project" value="UniProtKB-KW"/>
</dbReference>
<feature type="domain" description="Pycsar effector protein" evidence="9">
    <location>
        <begin position="9"/>
        <end position="170"/>
    </location>
</feature>
<evidence type="ECO:0000256" key="6">
    <source>
        <dbReference type="ARBA" id="ARBA00023118"/>
    </source>
</evidence>
<name>A0A451BFU0_9GAMM</name>
<keyword evidence="2" id="KW-1003">Cell membrane</keyword>